<feature type="transmembrane region" description="Helical" evidence="1">
    <location>
        <begin position="423"/>
        <end position="441"/>
    </location>
</feature>
<name>A0A835JHK3_9ROSI</name>
<dbReference type="Proteomes" id="UP000657918">
    <property type="component" value="Unassembled WGS sequence"/>
</dbReference>
<keyword evidence="1" id="KW-0812">Transmembrane</keyword>
<proteinExistence type="predicted"/>
<accession>A0A835JHK3</accession>
<organism evidence="2 3">
    <name type="scientific">Salix dunnii</name>
    <dbReference type="NCBI Taxonomy" id="1413687"/>
    <lineage>
        <taxon>Eukaryota</taxon>
        <taxon>Viridiplantae</taxon>
        <taxon>Streptophyta</taxon>
        <taxon>Embryophyta</taxon>
        <taxon>Tracheophyta</taxon>
        <taxon>Spermatophyta</taxon>
        <taxon>Magnoliopsida</taxon>
        <taxon>eudicotyledons</taxon>
        <taxon>Gunneridae</taxon>
        <taxon>Pentapetalae</taxon>
        <taxon>rosids</taxon>
        <taxon>fabids</taxon>
        <taxon>Malpighiales</taxon>
        <taxon>Salicaceae</taxon>
        <taxon>Saliceae</taxon>
        <taxon>Salix</taxon>
    </lineage>
</organism>
<gene>
    <name evidence="2" type="ORF">SADUNF_Sadunf14G0041800</name>
</gene>
<sequence>MPHVKYHDEKHIHKFWLNIVDSKFTYDYIHWTSAEYRFKLDFHKAFDSILWEYINEGLSCRLQRGCDLGLIEDINIGHDHGFMLSHLQFVDDTLIFSSTFLYSMQNIKRILVCFELMSGLKVNIFKSNITGVGIKDIIFYYTAKALRCKRGDLPFIYLGVPIGARSCRTSMWKPIFRSIRFRLALWKGMLLSNGGSSHKRNCDPSLWTGKEEDKKLCSAKWSTFTFSRSASGLRIGSLRDKSITLLFKWLWRLGSEESTMWNNMIKIIYNPKCFRLILQDTISGDGNTRLKNIANHQSIMFVGNGKRIKFWLDNGSLEDQFPALFILSNDKEASLHKMGVWDGYQWFWYFSWSRSLRGGNIGLLDHMYAILSKLVSLILLMGFFGLVSWSICLLFNDMIFKHKTLNYDTLSIKISRWTNLKKLGLIFLWSPSTANSFKWNADGSSLGKPGPSSIGGVLLNHYRIILGIFLISIGILEYNVVKLRAIVEVIEISASNPFLHLMSLVGRVIHIKNLCCTISFPLQPRDWLYASTHSFSFILAMNLIIWQITWLSKECAEQVNLLHGFECKGLGDYTEDDIYLHEATVT</sequence>
<comment type="caution">
    <text evidence="2">The sequence shown here is derived from an EMBL/GenBank/DDBJ whole genome shotgun (WGS) entry which is preliminary data.</text>
</comment>
<feature type="transmembrane region" description="Helical" evidence="1">
    <location>
        <begin position="374"/>
        <end position="395"/>
    </location>
</feature>
<dbReference type="OrthoDB" id="850069at2759"/>
<dbReference type="EMBL" id="JADGMS010000014">
    <property type="protein sequence ID" value="KAF9668808.1"/>
    <property type="molecule type" value="Genomic_DNA"/>
</dbReference>
<keyword evidence="1" id="KW-1133">Transmembrane helix</keyword>
<reference evidence="2 3" key="1">
    <citation type="submission" date="2020-10" db="EMBL/GenBank/DDBJ databases">
        <title>Plant Genome Project.</title>
        <authorList>
            <person name="Zhang R.-G."/>
        </authorList>
    </citation>
    <scope>NUCLEOTIDE SEQUENCE [LARGE SCALE GENOMIC DNA]</scope>
    <source>
        <strain evidence="2">FAFU-HL-1</strain>
        <tissue evidence="2">Leaf</tissue>
    </source>
</reference>
<keyword evidence="3" id="KW-1185">Reference proteome</keyword>
<evidence type="ECO:0000313" key="2">
    <source>
        <dbReference type="EMBL" id="KAF9668808.1"/>
    </source>
</evidence>
<dbReference type="PANTHER" id="PTHR33116">
    <property type="entry name" value="REVERSE TRANSCRIPTASE ZINC-BINDING DOMAIN-CONTAINING PROTEIN-RELATED-RELATED"/>
    <property type="match status" value="1"/>
</dbReference>
<evidence type="ECO:0000313" key="3">
    <source>
        <dbReference type="Proteomes" id="UP000657918"/>
    </source>
</evidence>
<keyword evidence="1" id="KW-0472">Membrane</keyword>
<dbReference type="PANTHER" id="PTHR33116:SF78">
    <property type="entry name" value="OS12G0587133 PROTEIN"/>
    <property type="match status" value="1"/>
</dbReference>
<dbReference type="AlphaFoldDB" id="A0A835JHK3"/>
<feature type="transmembrane region" description="Helical" evidence="1">
    <location>
        <begin position="461"/>
        <end position="480"/>
    </location>
</feature>
<evidence type="ECO:0000256" key="1">
    <source>
        <dbReference type="SAM" id="Phobius"/>
    </source>
</evidence>
<protein>
    <submittedName>
        <fullName evidence="2">Uncharacterized protein</fullName>
    </submittedName>
</protein>